<evidence type="ECO:0000313" key="4">
    <source>
        <dbReference type="Proteomes" id="UP000540698"/>
    </source>
</evidence>
<evidence type="ECO:0000259" key="1">
    <source>
        <dbReference type="Pfam" id="PF02470"/>
    </source>
</evidence>
<dbReference type="Proteomes" id="UP000540698">
    <property type="component" value="Unassembled WGS sequence"/>
</dbReference>
<organism evidence="3 4">
    <name type="scientific">Nocardia gamkensis</name>
    <dbReference type="NCBI Taxonomy" id="352869"/>
    <lineage>
        <taxon>Bacteria</taxon>
        <taxon>Bacillati</taxon>
        <taxon>Actinomycetota</taxon>
        <taxon>Actinomycetes</taxon>
        <taxon>Mycobacteriales</taxon>
        <taxon>Nocardiaceae</taxon>
        <taxon>Nocardia</taxon>
    </lineage>
</organism>
<feature type="domain" description="Mammalian cell entry C-terminal" evidence="2">
    <location>
        <begin position="118"/>
        <end position="289"/>
    </location>
</feature>
<dbReference type="InterPro" id="IPR024516">
    <property type="entry name" value="Mce_C"/>
</dbReference>
<dbReference type="AlphaFoldDB" id="A0A7X6R150"/>
<comment type="caution">
    <text evidence="3">The sequence shown here is derived from an EMBL/GenBank/DDBJ whole genome shotgun (WGS) entry which is preliminary data.</text>
</comment>
<dbReference type="Pfam" id="PF02470">
    <property type="entry name" value="MlaD"/>
    <property type="match status" value="1"/>
</dbReference>
<reference evidence="3 4" key="1">
    <citation type="submission" date="2020-04" db="EMBL/GenBank/DDBJ databases">
        <title>MicrobeNet Type strains.</title>
        <authorList>
            <person name="Nicholson A.C."/>
        </authorList>
    </citation>
    <scope>NUCLEOTIDE SEQUENCE [LARGE SCALE GENOMIC DNA]</scope>
    <source>
        <strain evidence="3 4">DSM 44956</strain>
    </source>
</reference>
<dbReference type="PANTHER" id="PTHR33371">
    <property type="entry name" value="INTERMEMBRANE PHOSPHOLIPID TRANSPORT SYSTEM BINDING PROTEIN MLAD-RELATED"/>
    <property type="match status" value="1"/>
</dbReference>
<dbReference type="EMBL" id="JAAXOS010000001">
    <property type="protein sequence ID" value="NKY24908.1"/>
    <property type="molecule type" value="Genomic_DNA"/>
</dbReference>
<feature type="domain" description="Mce/MlaD" evidence="1">
    <location>
        <begin position="34"/>
        <end position="109"/>
    </location>
</feature>
<proteinExistence type="predicted"/>
<dbReference type="GO" id="GO:0005576">
    <property type="term" value="C:extracellular region"/>
    <property type="evidence" value="ECO:0007669"/>
    <property type="project" value="TreeGrafter"/>
</dbReference>
<dbReference type="InterPro" id="IPR003399">
    <property type="entry name" value="Mce/MlaD"/>
</dbReference>
<name>A0A7X6R150_9NOCA</name>
<evidence type="ECO:0000313" key="3">
    <source>
        <dbReference type="EMBL" id="NKY24908.1"/>
    </source>
</evidence>
<accession>A0A7X6R150</accession>
<gene>
    <name evidence="3" type="ORF">HGB38_01440</name>
</gene>
<protein>
    <submittedName>
        <fullName evidence="3">MCE family protein</fullName>
    </submittedName>
</protein>
<dbReference type="PANTHER" id="PTHR33371:SF15">
    <property type="entry name" value="LIPOPROTEIN LPRN"/>
    <property type="match status" value="1"/>
</dbReference>
<dbReference type="PROSITE" id="PS51257">
    <property type="entry name" value="PROKAR_LIPOPROTEIN"/>
    <property type="match status" value="1"/>
</dbReference>
<keyword evidence="4" id="KW-1185">Reference proteome</keyword>
<sequence>MRAVALGAVLVTTTACSVGLEDLPLPAPGVGGAKYTVHADFANALNLPAKAKVRLSGADVGEVTGMAVRDFTAVVTMGIDHGVVLPLGTRAELRTATPLGDVFVSLTPPPDATPATPALRDGDSIARDATAAAATIEELLTTAALLVNGGAIRNLTTLVNGLGQAVGDRGERVGALIEQSTRVVRALAARSEDIRTTLAQIDELTRQVHAQRRTIDDVVFAAGPALTTLQDNARQALALVRRVDQISGQLEKLPGLNGAATTGMVADINRIAAELNAAATDPNASVAAMNAMLGPVIAVTSSTSASVDADMRDLALGVLPDPNHPGDPASRLPDARDWEAFVGTLTYTLLKLQQRVTGTGR</sequence>
<dbReference type="Pfam" id="PF11887">
    <property type="entry name" value="Mce4_CUP1"/>
    <property type="match status" value="1"/>
</dbReference>
<dbReference type="InterPro" id="IPR052336">
    <property type="entry name" value="MlaD_Phospholipid_Transporter"/>
</dbReference>
<evidence type="ECO:0000259" key="2">
    <source>
        <dbReference type="Pfam" id="PF11887"/>
    </source>
</evidence>